<keyword evidence="3" id="KW-1185">Reference proteome</keyword>
<organism evidence="2 3">
    <name type="scientific">Hesseltinella vesiculosa</name>
    <dbReference type="NCBI Taxonomy" id="101127"/>
    <lineage>
        <taxon>Eukaryota</taxon>
        <taxon>Fungi</taxon>
        <taxon>Fungi incertae sedis</taxon>
        <taxon>Mucoromycota</taxon>
        <taxon>Mucoromycotina</taxon>
        <taxon>Mucoromycetes</taxon>
        <taxon>Mucorales</taxon>
        <taxon>Cunninghamellaceae</taxon>
        <taxon>Hesseltinella</taxon>
    </lineage>
</organism>
<evidence type="ECO:0000313" key="2">
    <source>
        <dbReference type="EMBL" id="ORX50132.1"/>
    </source>
</evidence>
<dbReference type="OrthoDB" id="2223665at2759"/>
<gene>
    <name evidence="2" type="ORF">DM01DRAFT_1337806</name>
</gene>
<name>A0A1X2GBR1_9FUNG</name>
<dbReference type="EMBL" id="MCGT01000024">
    <property type="protein sequence ID" value="ORX50132.1"/>
    <property type="molecule type" value="Genomic_DNA"/>
</dbReference>
<evidence type="ECO:0000256" key="1">
    <source>
        <dbReference type="SAM" id="MobiDB-lite"/>
    </source>
</evidence>
<feature type="region of interest" description="Disordered" evidence="1">
    <location>
        <begin position="28"/>
        <end position="49"/>
    </location>
</feature>
<dbReference type="Proteomes" id="UP000242146">
    <property type="component" value="Unassembled WGS sequence"/>
</dbReference>
<comment type="caution">
    <text evidence="2">The sequence shown here is derived from an EMBL/GenBank/DDBJ whole genome shotgun (WGS) entry which is preliminary data.</text>
</comment>
<accession>A0A1X2GBR1</accession>
<reference evidence="2 3" key="1">
    <citation type="submission" date="2016-07" db="EMBL/GenBank/DDBJ databases">
        <title>Pervasive Adenine N6-methylation of Active Genes in Fungi.</title>
        <authorList>
            <consortium name="DOE Joint Genome Institute"/>
            <person name="Mondo S.J."/>
            <person name="Dannebaum R.O."/>
            <person name="Kuo R.C."/>
            <person name="Labutti K."/>
            <person name="Haridas S."/>
            <person name="Kuo A."/>
            <person name="Salamov A."/>
            <person name="Ahrendt S.R."/>
            <person name="Lipzen A."/>
            <person name="Sullivan W."/>
            <person name="Andreopoulos W.B."/>
            <person name="Clum A."/>
            <person name="Lindquist E."/>
            <person name="Daum C."/>
            <person name="Ramamoorthy G.K."/>
            <person name="Gryganskyi A."/>
            <person name="Culley D."/>
            <person name="Magnuson J.K."/>
            <person name="James T.Y."/>
            <person name="O'Malley M.A."/>
            <person name="Stajich J.E."/>
            <person name="Spatafora J.W."/>
            <person name="Visel A."/>
            <person name="Grigoriev I.V."/>
        </authorList>
    </citation>
    <scope>NUCLEOTIDE SEQUENCE [LARGE SCALE GENOMIC DNA]</scope>
    <source>
        <strain evidence="2 3">NRRL 3301</strain>
    </source>
</reference>
<dbReference type="AlphaFoldDB" id="A0A1X2GBR1"/>
<evidence type="ECO:0000313" key="3">
    <source>
        <dbReference type="Proteomes" id="UP000242146"/>
    </source>
</evidence>
<protein>
    <submittedName>
        <fullName evidence="2">Uncharacterized protein</fullName>
    </submittedName>
</protein>
<sequence>MSLSKSLTLRSRLVSLRTSPVAFTQKQSLVTSSQRNQFDKHHQNPDVTTHNSIHAMYNNENQSAMEHLYHPNLKSVHYGDMHAESHKTDTFSPTFNTVFDE</sequence>
<proteinExistence type="predicted"/>